<evidence type="ECO:0000313" key="3">
    <source>
        <dbReference type="Proteomes" id="UP000290909"/>
    </source>
</evidence>
<name>A0A449BHY5_9MOLU</name>
<organism evidence="2 3">
    <name type="scientific">Acholeplasma hippikon</name>
    <dbReference type="NCBI Taxonomy" id="264636"/>
    <lineage>
        <taxon>Bacteria</taxon>
        <taxon>Bacillati</taxon>
        <taxon>Mycoplasmatota</taxon>
        <taxon>Mollicutes</taxon>
        <taxon>Acholeplasmatales</taxon>
        <taxon>Acholeplasmataceae</taxon>
        <taxon>Acholeplasma</taxon>
    </lineage>
</organism>
<dbReference type="EMBL" id="LR215050">
    <property type="protein sequence ID" value="VEU82071.1"/>
    <property type="molecule type" value="Genomic_DNA"/>
</dbReference>
<gene>
    <name evidence="2" type="ORF">NCTC10172_00077</name>
</gene>
<dbReference type="Proteomes" id="UP000290909">
    <property type="component" value="Chromosome"/>
</dbReference>
<dbReference type="KEGG" id="ahk:NCTC10172_00077"/>
<evidence type="ECO:0000256" key="1">
    <source>
        <dbReference type="SAM" id="SignalP"/>
    </source>
</evidence>
<reference evidence="2 3" key="1">
    <citation type="submission" date="2019-01" db="EMBL/GenBank/DDBJ databases">
        <authorList>
            <consortium name="Pathogen Informatics"/>
        </authorList>
    </citation>
    <scope>NUCLEOTIDE SEQUENCE [LARGE SCALE GENOMIC DNA]</scope>
    <source>
        <strain evidence="2 3">NCTC10172</strain>
    </source>
</reference>
<feature type="signal peptide" evidence="1">
    <location>
        <begin position="1"/>
        <end position="17"/>
    </location>
</feature>
<dbReference type="AlphaFoldDB" id="A0A449BHY5"/>
<evidence type="ECO:0000313" key="2">
    <source>
        <dbReference type="EMBL" id="VEU82071.1"/>
    </source>
</evidence>
<proteinExistence type="predicted"/>
<sequence>MLIMMVFLLGNNNFVYATASVDPQLGQVYDWTAVLNDYSTHKNKVYTGPYYKIGIIGKHDKVEIGDDIKLEFRLVHNYTGGYKTKAQILNMQHTQYDAMTLENQVSVTVSTTIGQTSVAKLGLSLGDMGTAEVSQSTNHSLTLSTTTVYTESQITSNTLTYDFNLDVIPSDQLYFAYGKVAVYVRYKVKKSYRYENILWWWQEEASTVKTNYTAYKYLFDLDTFVYTNDTFGDTVSGVYSFGTFSLNWLCIKQ</sequence>
<feature type="chain" id="PRO_5019441725" evidence="1">
    <location>
        <begin position="18"/>
        <end position="253"/>
    </location>
</feature>
<keyword evidence="3" id="KW-1185">Reference proteome</keyword>
<dbReference type="STRING" id="1408416.GCA_000702765_00631"/>
<keyword evidence="1" id="KW-0732">Signal</keyword>
<accession>A0A449BHY5</accession>
<protein>
    <submittedName>
        <fullName evidence="2">Uncharacterized protein</fullName>
    </submittedName>
</protein>